<reference evidence="1 2" key="1">
    <citation type="journal article" date="2016" name="Proc. Natl. Acad. Sci. U.S.A.">
        <title>Comparative genomics of biotechnologically important yeasts.</title>
        <authorList>
            <person name="Riley R."/>
            <person name="Haridas S."/>
            <person name="Wolfe K.H."/>
            <person name="Lopes M.R."/>
            <person name="Hittinger C.T."/>
            <person name="Goeker M."/>
            <person name="Salamov A.A."/>
            <person name="Wisecaver J.H."/>
            <person name="Long T.M."/>
            <person name="Calvey C.H."/>
            <person name="Aerts A.L."/>
            <person name="Barry K.W."/>
            <person name="Choi C."/>
            <person name="Clum A."/>
            <person name="Coughlan A.Y."/>
            <person name="Deshpande S."/>
            <person name="Douglass A.P."/>
            <person name="Hanson S.J."/>
            <person name="Klenk H.-P."/>
            <person name="LaButti K.M."/>
            <person name="Lapidus A."/>
            <person name="Lindquist E.A."/>
            <person name="Lipzen A.M."/>
            <person name="Meier-Kolthoff J.P."/>
            <person name="Ohm R.A."/>
            <person name="Otillar R.P."/>
            <person name="Pangilinan J.L."/>
            <person name="Peng Y."/>
            <person name="Rokas A."/>
            <person name="Rosa C.A."/>
            <person name="Scheuner C."/>
            <person name="Sibirny A.A."/>
            <person name="Slot J.C."/>
            <person name="Stielow J.B."/>
            <person name="Sun H."/>
            <person name="Kurtzman C.P."/>
            <person name="Blackwell M."/>
            <person name="Grigoriev I.V."/>
            <person name="Jeffries T.W."/>
        </authorList>
    </citation>
    <scope>NUCLEOTIDE SEQUENCE [LARGE SCALE GENOMIC DNA]</scope>
    <source>
        <strain evidence="1 2">NRRL Y-11557</strain>
    </source>
</reference>
<evidence type="ECO:0000313" key="2">
    <source>
        <dbReference type="Proteomes" id="UP000094385"/>
    </source>
</evidence>
<dbReference type="AlphaFoldDB" id="A0A1E3PYK2"/>
<proteinExistence type="predicted"/>
<sequence>MTVLQNKTPHYQLATVSHHRPISIYSPPLITASSVVSLYFSGGDYIVSGVLPIHYGYVAH</sequence>
<dbReference type="Proteomes" id="UP000094385">
    <property type="component" value="Unassembled WGS sequence"/>
</dbReference>
<keyword evidence="2" id="KW-1185">Reference proteome</keyword>
<organism evidence="1 2">
    <name type="scientific">Lipomyces starkeyi NRRL Y-11557</name>
    <dbReference type="NCBI Taxonomy" id="675824"/>
    <lineage>
        <taxon>Eukaryota</taxon>
        <taxon>Fungi</taxon>
        <taxon>Dikarya</taxon>
        <taxon>Ascomycota</taxon>
        <taxon>Saccharomycotina</taxon>
        <taxon>Lipomycetes</taxon>
        <taxon>Lipomycetales</taxon>
        <taxon>Lipomycetaceae</taxon>
        <taxon>Lipomyces</taxon>
    </lineage>
</organism>
<gene>
    <name evidence="1" type="ORF">LIPSTDRAFT_74713</name>
</gene>
<evidence type="ECO:0000313" key="1">
    <source>
        <dbReference type="EMBL" id="ODQ70420.1"/>
    </source>
</evidence>
<accession>A0A1E3PYK2</accession>
<protein>
    <submittedName>
        <fullName evidence="1">Uncharacterized protein</fullName>
    </submittedName>
</protein>
<name>A0A1E3PYK2_LIPST</name>
<dbReference type="EMBL" id="KV454300">
    <property type="protein sequence ID" value="ODQ70420.1"/>
    <property type="molecule type" value="Genomic_DNA"/>
</dbReference>